<feature type="region of interest" description="Disordered" evidence="1">
    <location>
        <begin position="1"/>
        <end position="57"/>
    </location>
</feature>
<proteinExistence type="predicted"/>
<gene>
    <name evidence="2" type="ORF">ABIH81_11545</name>
</gene>
<protein>
    <submittedName>
        <fullName evidence="2">Uncharacterized protein</fullName>
    </submittedName>
</protein>
<feature type="compositionally biased region" description="Basic and acidic residues" evidence="1">
    <location>
        <begin position="1"/>
        <end position="24"/>
    </location>
</feature>
<feature type="compositionally biased region" description="Polar residues" evidence="1">
    <location>
        <begin position="43"/>
        <end position="57"/>
    </location>
</feature>
<name>A0AAU7R6G0_9ACTN</name>
<dbReference type="AlphaFoldDB" id="A0AAU7R6G0"/>
<dbReference type="RefSeq" id="WP_349880274.1">
    <property type="nucleotide sequence ID" value="NZ_CP157974.1"/>
</dbReference>
<evidence type="ECO:0000313" key="2">
    <source>
        <dbReference type="EMBL" id="XBT84043.1"/>
    </source>
</evidence>
<dbReference type="EMBL" id="CP157974">
    <property type="protein sequence ID" value="XBT84043.1"/>
    <property type="molecule type" value="Genomic_DNA"/>
</dbReference>
<sequence>MAEGRERQTGQEPVARRRTGEFSERGGQQMVVSAQKPPRPAKTTPQASDSQPKQMKE</sequence>
<organism evidence="2">
    <name type="scientific">Micromonospora sp. HUAS YX12</name>
    <dbReference type="NCBI Taxonomy" id="3156396"/>
    <lineage>
        <taxon>Bacteria</taxon>
        <taxon>Bacillati</taxon>
        <taxon>Actinomycetota</taxon>
        <taxon>Actinomycetes</taxon>
        <taxon>Micromonosporales</taxon>
        <taxon>Micromonosporaceae</taxon>
        <taxon>Micromonospora</taxon>
    </lineage>
</organism>
<accession>A0AAU7R6G0</accession>
<evidence type="ECO:0000256" key="1">
    <source>
        <dbReference type="SAM" id="MobiDB-lite"/>
    </source>
</evidence>
<reference evidence="2" key="1">
    <citation type="submission" date="2024-06" db="EMBL/GenBank/DDBJ databases">
        <title>Micromonospora sp. strain HUAS YX12 genome sequences.</title>
        <authorList>
            <person name="Mo P."/>
        </authorList>
    </citation>
    <scope>NUCLEOTIDE SEQUENCE</scope>
    <source>
        <strain evidence="2">HUAS YX12</strain>
    </source>
</reference>